<dbReference type="SUPFAM" id="SSF52058">
    <property type="entry name" value="L domain-like"/>
    <property type="match status" value="1"/>
</dbReference>
<evidence type="ECO:0000256" key="2">
    <source>
        <dbReference type="ARBA" id="ARBA00022737"/>
    </source>
</evidence>
<dbReference type="Pfam" id="PF13855">
    <property type="entry name" value="LRR_8"/>
    <property type="match status" value="1"/>
</dbReference>
<dbReference type="EMBL" id="JAXUIC010000009">
    <property type="protein sequence ID" value="KAK4573792.1"/>
    <property type="molecule type" value="Genomic_DNA"/>
</dbReference>
<keyword evidence="5" id="KW-1185">Reference proteome</keyword>
<dbReference type="Gene3D" id="3.80.10.10">
    <property type="entry name" value="Ribonuclease Inhibitor"/>
    <property type="match status" value="2"/>
</dbReference>
<dbReference type="PANTHER" id="PTHR48065">
    <property type="entry name" value="OS10G0469600 PROTEIN"/>
    <property type="match status" value="1"/>
</dbReference>
<organism evidence="4 5">
    <name type="scientific">Quercus rubra</name>
    <name type="common">Northern red oak</name>
    <name type="synonym">Quercus borealis</name>
    <dbReference type="NCBI Taxonomy" id="3512"/>
    <lineage>
        <taxon>Eukaryota</taxon>
        <taxon>Viridiplantae</taxon>
        <taxon>Streptophyta</taxon>
        <taxon>Embryophyta</taxon>
        <taxon>Tracheophyta</taxon>
        <taxon>Spermatophyta</taxon>
        <taxon>Magnoliopsida</taxon>
        <taxon>eudicotyledons</taxon>
        <taxon>Gunneridae</taxon>
        <taxon>Pentapetalae</taxon>
        <taxon>rosids</taxon>
        <taxon>fabids</taxon>
        <taxon>Fagales</taxon>
        <taxon>Fagaceae</taxon>
        <taxon>Quercus</taxon>
    </lineage>
</organism>
<protein>
    <submittedName>
        <fullName evidence="4">Uncharacterized protein</fullName>
    </submittedName>
</protein>
<evidence type="ECO:0000313" key="5">
    <source>
        <dbReference type="Proteomes" id="UP001324115"/>
    </source>
</evidence>
<keyword evidence="3" id="KW-0472">Membrane</keyword>
<keyword evidence="3" id="KW-1133">Transmembrane helix</keyword>
<dbReference type="InterPro" id="IPR032675">
    <property type="entry name" value="LRR_dom_sf"/>
</dbReference>
<dbReference type="Pfam" id="PF00560">
    <property type="entry name" value="LRR_1"/>
    <property type="match status" value="2"/>
</dbReference>
<keyword evidence="2" id="KW-0677">Repeat</keyword>
<accession>A0AAN7EKX6</accession>
<sequence length="340" mass="38308">MKIGPKFPAWLQTQNELNYLSLDDVGISDTLPQGFWNSSSSLSYLSLSQNQIQGQVPYYHSYSITYYLDLRFNNFVGQVPLLHSKFMKVLYLEENMFSGVVPENMGELLPNLLHLVLSSNFITGRIPPSIGILKSLEILALRNNSLSGELPPHWDDMQSLYFLDISDNNISGKLPSSMRFLGSLQWLSLGQNHLEGELPSFLRECTKLNLSFNNLSGKIPSGNQLQTLTDPSIYQGNPLLCGLLLSKKCLGDETDPRTTPNGSGNREDNNDGMEFGSLSFYISMVVGYIVGFWGVCGTLIVKTSWRQAYFRGFDNLKHRIVVFIMVKVAPLIRKIKFERN</sequence>
<dbReference type="FunFam" id="3.80.10.10:FF:000383">
    <property type="entry name" value="Leucine-rich repeat receptor protein kinase EMS1"/>
    <property type="match status" value="1"/>
</dbReference>
<dbReference type="AlphaFoldDB" id="A0AAN7EKX6"/>
<gene>
    <name evidence="4" type="ORF">RGQ29_031654</name>
</gene>
<feature type="transmembrane region" description="Helical" evidence="3">
    <location>
        <begin position="278"/>
        <end position="301"/>
    </location>
</feature>
<reference evidence="4 5" key="1">
    <citation type="journal article" date="2023" name="G3 (Bethesda)">
        <title>A haplotype-resolved chromosome-scale genome for Quercus rubra L. provides insights into the genetics of adaptive traits for red oak species.</title>
        <authorList>
            <person name="Kapoor B."/>
            <person name="Jenkins J."/>
            <person name="Schmutz J."/>
            <person name="Zhebentyayeva T."/>
            <person name="Kuelheim C."/>
            <person name="Coggeshall M."/>
            <person name="Heim C."/>
            <person name="Lasky J.R."/>
            <person name="Leites L."/>
            <person name="Islam-Faridi N."/>
            <person name="Romero-Severson J."/>
            <person name="DeLeo V.L."/>
            <person name="Lucas S.M."/>
            <person name="Lazic D."/>
            <person name="Gailing O."/>
            <person name="Carlson J."/>
            <person name="Staton M."/>
        </authorList>
    </citation>
    <scope>NUCLEOTIDE SEQUENCE [LARGE SCALE GENOMIC DNA]</scope>
    <source>
        <strain evidence="4">Pseudo-F2</strain>
    </source>
</reference>
<evidence type="ECO:0000256" key="3">
    <source>
        <dbReference type="SAM" id="Phobius"/>
    </source>
</evidence>
<dbReference type="InterPro" id="IPR001611">
    <property type="entry name" value="Leu-rich_rpt"/>
</dbReference>
<keyword evidence="3" id="KW-0812">Transmembrane</keyword>
<dbReference type="Proteomes" id="UP001324115">
    <property type="component" value="Unassembled WGS sequence"/>
</dbReference>
<name>A0AAN7EKX6_QUERU</name>
<comment type="caution">
    <text evidence="4">The sequence shown here is derived from an EMBL/GenBank/DDBJ whole genome shotgun (WGS) entry which is preliminary data.</text>
</comment>
<evidence type="ECO:0000256" key="1">
    <source>
        <dbReference type="ARBA" id="ARBA00022614"/>
    </source>
</evidence>
<dbReference type="PANTHER" id="PTHR48065:SF11">
    <property type="entry name" value="OS11G0213300 PROTEIN"/>
    <property type="match status" value="1"/>
</dbReference>
<proteinExistence type="predicted"/>
<keyword evidence="1" id="KW-0433">Leucine-rich repeat</keyword>
<evidence type="ECO:0000313" key="4">
    <source>
        <dbReference type="EMBL" id="KAK4573792.1"/>
    </source>
</evidence>